<proteinExistence type="predicted"/>
<dbReference type="RefSeq" id="WP_311368411.1">
    <property type="nucleotide sequence ID" value="NZ_JAVRHX010000002.1"/>
</dbReference>
<dbReference type="EMBL" id="JAVRHX010000002">
    <property type="protein sequence ID" value="MDT0594891.1"/>
    <property type="molecule type" value="Genomic_DNA"/>
</dbReference>
<organism evidence="3 4">
    <name type="scientific">Glaciecola petra</name>
    <dbReference type="NCBI Taxonomy" id="3075602"/>
    <lineage>
        <taxon>Bacteria</taxon>
        <taxon>Pseudomonadati</taxon>
        <taxon>Pseudomonadota</taxon>
        <taxon>Gammaproteobacteria</taxon>
        <taxon>Alteromonadales</taxon>
        <taxon>Alteromonadaceae</taxon>
        <taxon>Glaciecola</taxon>
    </lineage>
</organism>
<reference evidence="3 4" key="1">
    <citation type="submission" date="2023-09" db="EMBL/GenBank/DDBJ databases">
        <authorList>
            <person name="Rey-Velasco X."/>
        </authorList>
    </citation>
    <scope>NUCLEOTIDE SEQUENCE [LARGE SCALE GENOMIC DNA]</scope>
    <source>
        <strain evidence="3 4">P117</strain>
    </source>
</reference>
<evidence type="ECO:0000313" key="4">
    <source>
        <dbReference type="Proteomes" id="UP001253545"/>
    </source>
</evidence>
<evidence type="ECO:0000313" key="3">
    <source>
        <dbReference type="EMBL" id="MDT0594891.1"/>
    </source>
</evidence>
<sequence length="151" mass="17341">MRTNRFIGLYILLFTAFNAYTFNMNTTAKIPSKSLNDYLYEYRVVVIQGSEQLALEWVNQRYIANKAGIIERKIKLLYLTNGKVLDIGEDKQDSGLTLADVKPRMQDKALILIGLDGGTKSFYERFDLQMIFADIDGMPMRRAQLRRASSN</sequence>
<protein>
    <submittedName>
        <fullName evidence="3">DUF4174 domain-containing protein</fullName>
    </submittedName>
</protein>
<gene>
    <name evidence="3" type="ORF">RM552_08575</name>
</gene>
<keyword evidence="1" id="KW-0732">Signal</keyword>
<accession>A0ABU2ZR71</accession>
<evidence type="ECO:0000256" key="1">
    <source>
        <dbReference type="ARBA" id="ARBA00022729"/>
    </source>
</evidence>
<dbReference type="Pfam" id="PF13778">
    <property type="entry name" value="DUF4174"/>
    <property type="match status" value="1"/>
</dbReference>
<dbReference type="Proteomes" id="UP001253545">
    <property type="component" value="Unassembled WGS sequence"/>
</dbReference>
<keyword evidence="4" id="KW-1185">Reference proteome</keyword>
<name>A0ABU2ZR71_9ALTE</name>
<comment type="caution">
    <text evidence="3">The sequence shown here is derived from an EMBL/GenBank/DDBJ whole genome shotgun (WGS) entry which is preliminary data.</text>
</comment>
<evidence type="ECO:0000259" key="2">
    <source>
        <dbReference type="Pfam" id="PF13778"/>
    </source>
</evidence>
<feature type="domain" description="DUF4174" evidence="2">
    <location>
        <begin position="35"/>
        <end position="143"/>
    </location>
</feature>
<dbReference type="InterPro" id="IPR025232">
    <property type="entry name" value="DUF4174"/>
</dbReference>